<feature type="domain" description="PTHB1 GAE" evidence="3">
    <location>
        <begin position="437"/>
        <end position="523"/>
    </location>
</feature>
<dbReference type="InterPro" id="IPR028074">
    <property type="entry name" value="PHTB1_GAE_dom"/>
</dbReference>
<organism evidence="7 8">
    <name type="scientific">Patella caerulea</name>
    <name type="common">Rayed Mediterranean limpet</name>
    <dbReference type="NCBI Taxonomy" id="87958"/>
    <lineage>
        <taxon>Eukaryota</taxon>
        <taxon>Metazoa</taxon>
        <taxon>Spiralia</taxon>
        <taxon>Lophotrochozoa</taxon>
        <taxon>Mollusca</taxon>
        <taxon>Gastropoda</taxon>
        <taxon>Patellogastropoda</taxon>
        <taxon>Patelloidea</taxon>
        <taxon>Patellidae</taxon>
        <taxon>Patella</taxon>
    </lineage>
</organism>
<dbReference type="GO" id="GO:0060271">
    <property type="term" value="P:cilium assembly"/>
    <property type="evidence" value="ECO:0007669"/>
    <property type="project" value="TreeGrafter"/>
</dbReference>
<evidence type="ECO:0000259" key="5">
    <source>
        <dbReference type="Pfam" id="PF23338"/>
    </source>
</evidence>
<name>A0AAN8G9X3_PATCE</name>
<dbReference type="Pfam" id="PF23337">
    <property type="entry name" value="PTHB1_pf"/>
    <property type="match status" value="1"/>
</dbReference>
<evidence type="ECO:0000256" key="1">
    <source>
        <dbReference type="SAM" id="MobiDB-lite"/>
    </source>
</evidence>
<evidence type="ECO:0000313" key="8">
    <source>
        <dbReference type="Proteomes" id="UP001347796"/>
    </source>
</evidence>
<dbReference type="InterPro" id="IPR028073">
    <property type="entry name" value="PHTB1_N_dom"/>
</dbReference>
<dbReference type="PANTHER" id="PTHR20991:SF0">
    <property type="entry name" value="PROTEIN PTHB1"/>
    <property type="match status" value="1"/>
</dbReference>
<dbReference type="EMBL" id="JAZGQO010000021">
    <property type="protein sequence ID" value="KAK6166671.1"/>
    <property type="molecule type" value="Genomic_DNA"/>
</dbReference>
<evidence type="ECO:0000259" key="2">
    <source>
        <dbReference type="Pfam" id="PF14727"/>
    </source>
</evidence>
<dbReference type="Pfam" id="PF23339">
    <property type="entry name" value="PTHB1_CtH"/>
    <property type="match status" value="1"/>
</dbReference>
<dbReference type="Pfam" id="PF14727">
    <property type="entry name" value="PHTB1_N"/>
    <property type="match status" value="1"/>
</dbReference>
<protein>
    <recommendedName>
        <fullName evidence="9">Protein PTHB1</fullName>
    </recommendedName>
</protein>
<keyword evidence="8" id="KW-1185">Reference proteome</keyword>
<dbReference type="InterPro" id="IPR026511">
    <property type="entry name" value="PTHB1"/>
</dbReference>
<reference evidence="7 8" key="1">
    <citation type="submission" date="2024-01" db="EMBL/GenBank/DDBJ databases">
        <title>The genome of the rayed Mediterranean limpet Patella caerulea (Linnaeus, 1758).</title>
        <authorList>
            <person name="Anh-Thu Weber A."/>
            <person name="Halstead-Nussloch G."/>
        </authorList>
    </citation>
    <scope>NUCLEOTIDE SEQUENCE [LARGE SCALE GENOMIC DNA]</scope>
    <source>
        <strain evidence="7">AATW-2023a</strain>
        <tissue evidence="7">Whole specimen</tissue>
    </source>
</reference>
<accession>A0AAN8G9X3</accession>
<dbReference type="Proteomes" id="UP001347796">
    <property type="component" value="Unassembled WGS sequence"/>
</dbReference>
<evidence type="ECO:0008006" key="9">
    <source>
        <dbReference type="Google" id="ProtNLM"/>
    </source>
</evidence>
<feature type="domain" description="PTHB1 C-terminal helix bundle" evidence="6">
    <location>
        <begin position="741"/>
        <end position="815"/>
    </location>
</feature>
<evidence type="ECO:0000259" key="4">
    <source>
        <dbReference type="Pfam" id="PF23337"/>
    </source>
</evidence>
<dbReference type="GO" id="GO:0034464">
    <property type="term" value="C:BBSome"/>
    <property type="evidence" value="ECO:0007669"/>
    <property type="project" value="InterPro"/>
</dbReference>
<sequence length="945" mass="105383">MSLFKTRDWWSVAIGEDEEFDHGCLCIGNIDNNPDNVDKIIIGSFHGILRIYNPHPTKTENGWSGYKVEDVMVEQAFQLPILQIEVGKFSSVTENLQLAVLHPRKLAIYSVKAISGTVEHGQQYQIQKLYEHNLQRTTYNFCYGPFGGIKGKDFICVQSMDGTVSFFEQESFAFSRFLPGALLPGPLKYVPRLDSFITVSSSWHVECYKYQSIAAASQSPGVDETQNIKSGKKIVVDWTFSIGEAALDINVIAFPQAPSSILVLGERNLYCLTEGGLLRYMSKMEFDPCCFLPYGSMTEGTINYIVATTTKSLLVYQDVTLKWAAKVEHCPVQVKVANFQDLKGSIVTLSDDGHLQCSYLGTDPAIFIPPATDARDLNYKAMDAEMEKLQKKIREKAHKAVITPNLKTDDDLQITVHVNQHLDDGSSATNDAQIPGEKVPSITARIVLKAKTLVENIHVDIHTSRPLTSSQHSFTLSSLESGKSTELLVQFYMKYCSLPSTLSAEVSAKYPSATGAPRVATAKIKLPLKLVMKPVFPVKNAEHKLTIDTNKPPVSLNDIFPDLLGENAGSAGAALGFQFFGGPVVTILASKSSQRYRLQCDQFEAMWLPLKDLVGRLTSHLNRGRSGDFKASFDGSLPLQEYFELIEAHFEYRMNAVKCEEMLGQRASQFRVIQRRLLTKFKDKTPSPLQNLDTLLEGTYRQLLALADAIEDNNQAQNNTSDNLSSGTNLLNYLIKLWLDLTEEEFSVLTSVITPIVNDNHQHGWEEMVDAAVTHLLRTVLAKTAKDTSINPAPLTIPSDASKVKKHIALMCDRLGKGCRLIEGLRERSEHKQKLPAPKKMNITENGTINETPESRPVDNIVNMKYNENKKKKKLPPLAGDNISTNMFDSETFGLPVTDIPDGDNFNEKRRQKKIEAIVPNLDDMDNQDDDRNINQTDSQALFAL</sequence>
<dbReference type="AlphaFoldDB" id="A0AAN8G9X3"/>
<gene>
    <name evidence="7" type="ORF">SNE40_023310</name>
</gene>
<proteinExistence type="predicted"/>
<dbReference type="GO" id="GO:0016020">
    <property type="term" value="C:membrane"/>
    <property type="evidence" value="ECO:0007669"/>
    <property type="project" value="TreeGrafter"/>
</dbReference>
<dbReference type="InterPro" id="IPR055363">
    <property type="entry name" value="PTHB1_hp_dom"/>
</dbReference>
<dbReference type="Pfam" id="PF14728">
    <property type="entry name" value="PTHB1_GAE"/>
    <property type="match status" value="1"/>
</dbReference>
<dbReference type="InterPro" id="IPR055364">
    <property type="entry name" value="PTHB1_CtH_dom"/>
</dbReference>
<evidence type="ECO:0000259" key="6">
    <source>
        <dbReference type="Pfam" id="PF23339"/>
    </source>
</evidence>
<feature type="domain" description="PTHB1 platform" evidence="4">
    <location>
        <begin position="527"/>
        <end position="633"/>
    </location>
</feature>
<feature type="domain" description="PTHB1 hairpin" evidence="5">
    <location>
        <begin position="636"/>
        <end position="738"/>
    </location>
</feature>
<evidence type="ECO:0000259" key="3">
    <source>
        <dbReference type="Pfam" id="PF14728"/>
    </source>
</evidence>
<dbReference type="PANTHER" id="PTHR20991">
    <property type="entry name" value="PARATHYROID HORMONE-RESPONSIVE B1 GENE"/>
    <property type="match status" value="1"/>
</dbReference>
<evidence type="ECO:0000313" key="7">
    <source>
        <dbReference type="EMBL" id="KAK6166671.1"/>
    </source>
</evidence>
<feature type="region of interest" description="Disordered" evidence="1">
    <location>
        <begin position="921"/>
        <end position="945"/>
    </location>
</feature>
<dbReference type="InterPro" id="IPR055362">
    <property type="entry name" value="PTHB1_pf_dom"/>
</dbReference>
<feature type="domain" description="PTHB1 N-terminal" evidence="2">
    <location>
        <begin position="1"/>
        <end position="364"/>
    </location>
</feature>
<dbReference type="Pfam" id="PF23338">
    <property type="entry name" value="PTHB1_hp"/>
    <property type="match status" value="1"/>
</dbReference>
<comment type="caution">
    <text evidence="7">The sequence shown here is derived from an EMBL/GenBank/DDBJ whole genome shotgun (WGS) entry which is preliminary data.</text>
</comment>